<dbReference type="AlphaFoldDB" id="A0A9P4P5D9"/>
<sequence>MAPAWRVAQPFCLALAPQIGSPEPVWYVGCKVLAGEEKILYSQNFFDTNYPDLSRWTKTIPNAPRSCYVTFGTGYSYFASAPGRGSVWAAIPSELSDKIQKAYDTPCCVALGVNDAWFVLWPDGYYSWKFYRGYAGLDRILTEAEPRSVSYLAISPYNRDHYFVAFRNRTVQYNFTGAPPDWMAQMNDVFAQWQAEIAQVQPGLLYAAQQQVQPYATAHQVQPHLASPTPCGMLSPPSPITPLSQQSNVTSPALSPQVPQVYAHYAPAPEPSAIEMPGSLPAGVLLEPPPVTARPSSINVKRKKFFSKIFD</sequence>
<accession>A0A9P4P5D9</accession>
<reference evidence="1" key="1">
    <citation type="journal article" date="2020" name="Stud. Mycol.">
        <title>101 Dothideomycetes genomes: a test case for predicting lifestyles and emergence of pathogens.</title>
        <authorList>
            <person name="Haridas S."/>
            <person name="Albert R."/>
            <person name="Binder M."/>
            <person name="Bloem J."/>
            <person name="Labutti K."/>
            <person name="Salamov A."/>
            <person name="Andreopoulos B."/>
            <person name="Baker S."/>
            <person name="Barry K."/>
            <person name="Bills G."/>
            <person name="Bluhm B."/>
            <person name="Cannon C."/>
            <person name="Castanera R."/>
            <person name="Culley D."/>
            <person name="Daum C."/>
            <person name="Ezra D."/>
            <person name="Gonzalez J."/>
            <person name="Henrissat B."/>
            <person name="Kuo A."/>
            <person name="Liang C."/>
            <person name="Lipzen A."/>
            <person name="Lutzoni F."/>
            <person name="Magnuson J."/>
            <person name="Mondo S."/>
            <person name="Nolan M."/>
            <person name="Ohm R."/>
            <person name="Pangilinan J."/>
            <person name="Park H.-J."/>
            <person name="Ramirez L."/>
            <person name="Alfaro M."/>
            <person name="Sun H."/>
            <person name="Tritt A."/>
            <person name="Yoshinaga Y."/>
            <person name="Zwiers L.-H."/>
            <person name="Turgeon B."/>
            <person name="Goodwin S."/>
            <person name="Spatafora J."/>
            <person name="Crous P."/>
            <person name="Grigoriev I."/>
        </authorList>
    </citation>
    <scope>NUCLEOTIDE SEQUENCE</scope>
    <source>
        <strain evidence="1">CBS 690.94</strain>
    </source>
</reference>
<dbReference type="EMBL" id="MU001511">
    <property type="protein sequence ID" value="KAF2438685.1"/>
    <property type="molecule type" value="Genomic_DNA"/>
</dbReference>
<keyword evidence="2" id="KW-1185">Reference proteome</keyword>
<comment type="caution">
    <text evidence="1">The sequence shown here is derived from an EMBL/GenBank/DDBJ whole genome shotgun (WGS) entry which is preliminary data.</text>
</comment>
<evidence type="ECO:0000313" key="2">
    <source>
        <dbReference type="Proteomes" id="UP000799764"/>
    </source>
</evidence>
<organism evidence="1 2">
    <name type="scientific">Karstenula rhodostoma CBS 690.94</name>
    <dbReference type="NCBI Taxonomy" id="1392251"/>
    <lineage>
        <taxon>Eukaryota</taxon>
        <taxon>Fungi</taxon>
        <taxon>Dikarya</taxon>
        <taxon>Ascomycota</taxon>
        <taxon>Pezizomycotina</taxon>
        <taxon>Dothideomycetes</taxon>
        <taxon>Pleosporomycetidae</taxon>
        <taxon>Pleosporales</taxon>
        <taxon>Massarineae</taxon>
        <taxon>Didymosphaeriaceae</taxon>
        <taxon>Karstenula</taxon>
    </lineage>
</organism>
<gene>
    <name evidence="1" type="ORF">P171DRAFT_436619</name>
</gene>
<name>A0A9P4P5D9_9PLEO</name>
<dbReference type="Proteomes" id="UP000799764">
    <property type="component" value="Unassembled WGS sequence"/>
</dbReference>
<proteinExistence type="predicted"/>
<dbReference type="OrthoDB" id="4764735at2759"/>
<protein>
    <submittedName>
        <fullName evidence="1">Uncharacterized protein</fullName>
    </submittedName>
</protein>
<evidence type="ECO:0000313" key="1">
    <source>
        <dbReference type="EMBL" id="KAF2438685.1"/>
    </source>
</evidence>